<dbReference type="RefSeq" id="WP_146919810.1">
    <property type="nucleotide sequence ID" value="NZ_CP042430.1"/>
</dbReference>
<proteinExistence type="predicted"/>
<evidence type="ECO:0000259" key="2">
    <source>
        <dbReference type="Pfam" id="PF02538"/>
    </source>
</evidence>
<name>A0A5B8U5Z6_9ACTN</name>
<evidence type="ECO:0000313" key="4">
    <source>
        <dbReference type="Proteomes" id="UP000321805"/>
    </source>
</evidence>
<organism evidence="3 4">
    <name type="scientific">Baekduia soli</name>
    <dbReference type="NCBI Taxonomy" id="496014"/>
    <lineage>
        <taxon>Bacteria</taxon>
        <taxon>Bacillati</taxon>
        <taxon>Actinomycetota</taxon>
        <taxon>Thermoleophilia</taxon>
        <taxon>Solirubrobacterales</taxon>
        <taxon>Baekduiaceae</taxon>
        <taxon>Baekduia</taxon>
    </lineage>
</organism>
<dbReference type="Proteomes" id="UP000321805">
    <property type="component" value="Chromosome"/>
</dbReference>
<dbReference type="PANTHER" id="PTHR11365:SF23">
    <property type="entry name" value="HYPOTHETICAL 5-OXOPROLINASE (EUROFUNG)-RELATED"/>
    <property type="match status" value="1"/>
</dbReference>
<dbReference type="KEGG" id="bsol:FSW04_12805"/>
<reference evidence="3 4" key="1">
    <citation type="journal article" date="2018" name="J. Microbiol.">
        <title>Baekduia soli gen. nov., sp. nov., a novel bacterium isolated from the soil of Baekdu Mountain and proposal of a novel family name, Baekduiaceae fam. nov.</title>
        <authorList>
            <person name="An D.S."/>
            <person name="Siddiqi M.Z."/>
            <person name="Kim K.H."/>
            <person name="Yu H.S."/>
            <person name="Im W.T."/>
        </authorList>
    </citation>
    <scope>NUCLEOTIDE SEQUENCE [LARGE SCALE GENOMIC DNA]</scope>
    <source>
        <strain evidence="3 4">BR7-21</strain>
    </source>
</reference>
<dbReference type="OrthoDB" id="102473at2"/>
<dbReference type="InterPro" id="IPR003692">
    <property type="entry name" value="Hydantoinase_B"/>
</dbReference>
<feature type="domain" description="Hydantoinase B/oxoprolinase" evidence="2">
    <location>
        <begin position="4"/>
        <end position="527"/>
    </location>
</feature>
<feature type="compositionally biased region" description="Basic and acidic residues" evidence="1">
    <location>
        <begin position="574"/>
        <end position="585"/>
    </location>
</feature>
<accession>A0A5B8U5Z6</accession>
<protein>
    <submittedName>
        <fullName evidence="3">Hydantoinase B/oxoprolinase family protein</fullName>
    </submittedName>
</protein>
<dbReference type="GO" id="GO:0005829">
    <property type="term" value="C:cytosol"/>
    <property type="evidence" value="ECO:0007669"/>
    <property type="project" value="TreeGrafter"/>
</dbReference>
<dbReference type="EMBL" id="CP042430">
    <property type="protein sequence ID" value="QEC48361.1"/>
    <property type="molecule type" value="Genomic_DNA"/>
</dbReference>
<gene>
    <name evidence="3" type="ORF">FSW04_12805</name>
</gene>
<dbReference type="AlphaFoldDB" id="A0A5B8U5Z6"/>
<evidence type="ECO:0000313" key="3">
    <source>
        <dbReference type="EMBL" id="QEC48361.1"/>
    </source>
</evidence>
<dbReference type="Pfam" id="PF02538">
    <property type="entry name" value="Hydantoinase_B"/>
    <property type="match status" value="1"/>
</dbReference>
<dbReference type="GO" id="GO:0006749">
    <property type="term" value="P:glutathione metabolic process"/>
    <property type="evidence" value="ECO:0007669"/>
    <property type="project" value="TreeGrafter"/>
</dbReference>
<evidence type="ECO:0000256" key="1">
    <source>
        <dbReference type="SAM" id="MobiDB-lite"/>
    </source>
</evidence>
<dbReference type="GO" id="GO:0017168">
    <property type="term" value="F:5-oxoprolinase (ATP-hydrolyzing) activity"/>
    <property type="evidence" value="ECO:0007669"/>
    <property type="project" value="TreeGrafter"/>
</dbReference>
<feature type="region of interest" description="Disordered" evidence="1">
    <location>
        <begin position="574"/>
        <end position="599"/>
    </location>
</feature>
<dbReference type="PANTHER" id="PTHR11365">
    <property type="entry name" value="5-OXOPROLINASE RELATED"/>
    <property type="match status" value="1"/>
</dbReference>
<sequence length="599" mass="64138">MSIDPITLSVVRSSLEQICDEMDLLLIRSAMSPIISETNDCAHGIYDPHTGETIAQGRLGLPVFLANMQFAVQSTIAEARATGGFRPGDVWILNDVYRGGTHLNDVNLVTPVFVGDELFALIASTGHWMDIGGSAPGGWNPEAQDIHQEGVFIPAVRLYDEGRRNDALVSMILANLRLPREILGDLTAMASAVRTGQDRLGHVIDHHGRDVVRDCLTELIDRSERQMRSYISDIPDGTYTYVDSLDNDGIVDEPMRIQVEIVIAGSDMTIDFAGTSPAARGPLNLARNSTISMCYVALKHIFPDVPINGGTFRPARVLVPDGTVTSAEYPSPVSGYLEVAGRVLDVMFGALAPAIPDLVPAAPFGTTGVVTVGGVHPERGTYYVGVFPYPGGYGATAEGDGLVHGNTPQSMANFVALEASEHRYPVRFDWFALREDSGGGGRHRGGDGTTYRIRALADCVVSVLGDRADEAPFGLHGGTHGAPNSVELTTGGETWRPPMRTKLAKQELTAGDAVTVASPGGGGFGDPLERELEAVQNDLNLGYIALMTAQDVYGVVVAKTTKIAGRTRYDLDPQGTAERRAELRRQPALAADTSTMEQT</sequence>
<feature type="region of interest" description="Disordered" evidence="1">
    <location>
        <begin position="474"/>
        <end position="497"/>
    </location>
</feature>
<keyword evidence="4" id="KW-1185">Reference proteome</keyword>
<dbReference type="InterPro" id="IPR045079">
    <property type="entry name" value="Oxoprolinase-like"/>
</dbReference>